<evidence type="ECO:0000313" key="2">
    <source>
        <dbReference type="EMBL" id="CAE0281043.1"/>
    </source>
</evidence>
<evidence type="ECO:0000256" key="1">
    <source>
        <dbReference type="SAM" id="MobiDB-lite"/>
    </source>
</evidence>
<accession>A0A7S3H041</accession>
<feature type="region of interest" description="Disordered" evidence="1">
    <location>
        <begin position="304"/>
        <end position="410"/>
    </location>
</feature>
<feature type="region of interest" description="Disordered" evidence="1">
    <location>
        <begin position="482"/>
        <end position="507"/>
    </location>
</feature>
<dbReference type="AlphaFoldDB" id="A0A7S3H041"/>
<name>A0A7S3H041_9STRA</name>
<proteinExistence type="predicted"/>
<organism evidence="2">
    <name type="scientific">Spumella elongata</name>
    <dbReference type="NCBI Taxonomy" id="89044"/>
    <lineage>
        <taxon>Eukaryota</taxon>
        <taxon>Sar</taxon>
        <taxon>Stramenopiles</taxon>
        <taxon>Ochrophyta</taxon>
        <taxon>Chrysophyceae</taxon>
        <taxon>Chromulinales</taxon>
        <taxon>Chromulinaceae</taxon>
        <taxon>Spumella</taxon>
    </lineage>
</organism>
<dbReference type="EMBL" id="HBIC01019939">
    <property type="protein sequence ID" value="CAE0281043.1"/>
    <property type="molecule type" value="Transcribed_RNA"/>
</dbReference>
<gene>
    <name evidence="2" type="ORF">SELO1098_LOCUS9877</name>
</gene>
<feature type="compositionally biased region" description="Polar residues" evidence="1">
    <location>
        <begin position="327"/>
        <end position="353"/>
    </location>
</feature>
<sequence>MASRKQSFVAGDGFDVLFDGSKSFWKTRSNLDILIASHKKQLCIEVVSYNAEIGVEAPRIYLSSMLLSTKINPQSEEFVSKLGAKKEAFNRQKKSYSVPELTKEVYNELMLNYIMQRLNVVSEGVDLTKELKMTIAHMNGDTVKDDDPTLVDFVINCPPSLTPVTVNYQKKASASEISRAQHKMQAENAALRNATRLAELTASATENFKLMMEEKRRIAAEMRTFSKARLRWIKAINRVLIQNYIAAVTRRLLNSSFADWYNAIVEKVAAEAAAEAEAAEMAEKAAALERESIARQRSILQANVSSKSGRMGGGDRAKNKVARRSLDNSQLPSLINTTDLASTSNESIKTPSGANAVLPSLGSPSGKTLPEKLLLDPMERRRQARQAAEPNNEEKSSKVSRIGKALSRKSFGGETEVELRSLALITPPTMESGVSQRIALPAATTTNGLFPSATGAVAAAGTGRPPSLRESYSEKGIKLTVPHIDTTESGKGPKLLESKSVPRRARM</sequence>
<feature type="compositionally biased region" description="Basic and acidic residues" evidence="1">
    <location>
        <begin position="369"/>
        <end position="381"/>
    </location>
</feature>
<protein>
    <submittedName>
        <fullName evidence="2">Uncharacterized protein</fullName>
    </submittedName>
</protein>
<reference evidence="2" key="1">
    <citation type="submission" date="2021-01" db="EMBL/GenBank/DDBJ databases">
        <authorList>
            <person name="Corre E."/>
            <person name="Pelletier E."/>
            <person name="Niang G."/>
            <person name="Scheremetjew M."/>
            <person name="Finn R."/>
            <person name="Kale V."/>
            <person name="Holt S."/>
            <person name="Cochrane G."/>
            <person name="Meng A."/>
            <person name="Brown T."/>
            <person name="Cohen L."/>
        </authorList>
    </citation>
    <scope>NUCLEOTIDE SEQUENCE</scope>
    <source>
        <strain evidence="2">CCAP 955/1</strain>
    </source>
</reference>